<dbReference type="SMART" id="SM00751">
    <property type="entry name" value="BSD"/>
    <property type="match status" value="1"/>
</dbReference>
<dbReference type="eggNOG" id="ENOG502QRY4">
    <property type="taxonomic scope" value="Eukaryota"/>
</dbReference>
<evidence type="ECO:0000313" key="3">
    <source>
        <dbReference type="EMBL" id="EXB63113.1"/>
    </source>
</evidence>
<evidence type="ECO:0000313" key="4">
    <source>
        <dbReference type="Proteomes" id="UP000030645"/>
    </source>
</evidence>
<dbReference type="Pfam" id="PF03909">
    <property type="entry name" value="BSD"/>
    <property type="match status" value="1"/>
</dbReference>
<dbReference type="AlphaFoldDB" id="W9R0N7"/>
<reference evidence="4" key="1">
    <citation type="submission" date="2013-01" db="EMBL/GenBank/DDBJ databases">
        <title>Draft Genome Sequence of a Mulberry Tree, Morus notabilis C.K. Schneid.</title>
        <authorList>
            <person name="He N."/>
            <person name="Zhao S."/>
        </authorList>
    </citation>
    <scope>NUCLEOTIDE SEQUENCE</scope>
</reference>
<evidence type="ECO:0000256" key="1">
    <source>
        <dbReference type="SAM" id="MobiDB-lite"/>
    </source>
</evidence>
<feature type="compositionally biased region" description="Basic and acidic residues" evidence="1">
    <location>
        <begin position="80"/>
        <end position="89"/>
    </location>
</feature>
<dbReference type="Proteomes" id="UP000030645">
    <property type="component" value="Unassembled WGS sequence"/>
</dbReference>
<dbReference type="InterPro" id="IPR035925">
    <property type="entry name" value="BSD_dom_sf"/>
</dbReference>
<dbReference type="PROSITE" id="PS50858">
    <property type="entry name" value="BSD"/>
    <property type="match status" value="1"/>
</dbReference>
<dbReference type="Gene3D" id="1.10.3970.10">
    <property type="entry name" value="BSD domain"/>
    <property type="match status" value="1"/>
</dbReference>
<proteinExistence type="predicted"/>
<dbReference type="PANTHER" id="PTHR31923">
    <property type="entry name" value="BSD DOMAIN-CONTAINING PROTEIN"/>
    <property type="match status" value="1"/>
</dbReference>
<evidence type="ECO:0000259" key="2">
    <source>
        <dbReference type="PROSITE" id="PS50858"/>
    </source>
</evidence>
<sequence length="454" mass="51969">MSWLARSLADSLRLDGDGDLNGGGDDDDEDNDVVWNNQSSGDPSPSSPIKPNPQFQRQHQEHDRRFEPERNDDDDEEEEAQTRGVKEDLSEIKQVLTRQFWGVASFLAPPPSEPSTPSRFLRQLDHNLNRSEALDQPDPAPEMSREEEEEKVEECVVGITEEVLAFARNIAMHPETWLDFPLDEEDDLDDFDMSDAQQEHALAIERLAPRLMALRIELCPCHMSEGYFWKVYFVLLHSRLNKKDAEVLSTTQLLVCLVLFETKLRNVHCPFWLDVVVMAARAKWMQELQNQTASVSEWLGSSTSYLQDDSDSLHEDHVPISPFSARSGEMALGTFPFQRTTFSFPSAIETEKHTVESSELQFVDKSVIEEKPMVKSKDKSLTVGPSSNILLKNHEDDDYDWPEEDFELNEYIRTSIPVGNEEDISFSDLEDDDFDAPAKFKFAPKEYETSRNSR</sequence>
<dbReference type="EMBL" id="KE344482">
    <property type="protein sequence ID" value="EXB63113.1"/>
    <property type="molecule type" value="Genomic_DNA"/>
</dbReference>
<feature type="compositionally biased region" description="Polar residues" evidence="1">
    <location>
        <begin position="34"/>
        <end position="44"/>
    </location>
</feature>
<gene>
    <name evidence="3" type="ORF">L484_001731</name>
</gene>
<dbReference type="InterPro" id="IPR005607">
    <property type="entry name" value="BSD_dom"/>
</dbReference>
<feature type="compositionally biased region" description="Basic and acidic residues" evidence="1">
    <location>
        <begin position="58"/>
        <end position="69"/>
    </location>
</feature>
<keyword evidence="4" id="KW-1185">Reference proteome</keyword>
<feature type="region of interest" description="Disordered" evidence="1">
    <location>
        <begin position="1"/>
        <end position="89"/>
    </location>
</feature>
<dbReference type="PANTHER" id="PTHR31923:SF27">
    <property type="entry name" value="BSD DOMAIN-CONTAINING PROTEIN"/>
    <property type="match status" value="1"/>
</dbReference>
<feature type="domain" description="BSD" evidence="2">
    <location>
        <begin position="188"/>
        <end position="240"/>
    </location>
</feature>
<feature type="compositionally biased region" description="Acidic residues" evidence="1">
    <location>
        <begin position="70"/>
        <end position="79"/>
    </location>
</feature>
<protein>
    <recommendedName>
        <fullName evidence="2">BSD domain-containing protein</fullName>
    </recommendedName>
</protein>
<accession>W9R0N7</accession>
<name>W9R0N7_9ROSA</name>
<organism evidence="3 4">
    <name type="scientific">Morus notabilis</name>
    <dbReference type="NCBI Taxonomy" id="981085"/>
    <lineage>
        <taxon>Eukaryota</taxon>
        <taxon>Viridiplantae</taxon>
        <taxon>Streptophyta</taxon>
        <taxon>Embryophyta</taxon>
        <taxon>Tracheophyta</taxon>
        <taxon>Spermatophyta</taxon>
        <taxon>Magnoliopsida</taxon>
        <taxon>eudicotyledons</taxon>
        <taxon>Gunneridae</taxon>
        <taxon>Pentapetalae</taxon>
        <taxon>rosids</taxon>
        <taxon>fabids</taxon>
        <taxon>Rosales</taxon>
        <taxon>Moraceae</taxon>
        <taxon>Moreae</taxon>
        <taxon>Morus</taxon>
    </lineage>
</organism>
<dbReference type="SUPFAM" id="SSF140383">
    <property type="entry name" value="BSD domain-like"/>
    <property type="match status" value="1"/>
</dbReference>